<dbReference type="NCBIfam" id="NF038287">
    <property type="entry name" value="Amuc_1100_fam"/>
    <property type="match status" value="1"/>
</dbReference>
<reference evidence="3 4" key="1">
    <citation type="submission" date="2020-07" db="EMBL/GenBank/DDBJ databases">
        <title>Roseicoccus Jingziensis gen. nov., sp. nov., isolated from coastal seawater.</title>
        <authorList>
            <person name="Feng X."/>
        </authorList>
    </citation>
    <scope>NUCLEOTIDE SEQUENCE [LARGE SCALE GENOMIC DNA]</scope>
    <source>
        <strain evidence="3 4">N1E253</strain>
    </source>
</reference>
<gene>
    <name evidence="3" type="ORF">HW115_11665</name>
</gene>
<dbReference type="EMBL" id="JACBAZ010000004">
    <property type="protein sequence ID" value="NWK56270.1"/>
    <property type="molecule type" value="Genomic_DNA"/>
</dbReference>
<keyword evidence="2" id="KW-0472">Membrane</keyword>
<comment type="caution">
    <text evidence="3">The sequence shown here is derived from an EMBL/GenBank/DDBJ whole genome shotgun (WGS) entry which is preliminary data.</text>
</comment>
<evidence type="ECO:0000256" key="2">
    <source>
        <dbReference type="SAM" id="Phobius"/>
    </source>
</evidence>
<dbReference type="InterPro" id="IPR048049">
    <property type="entry name" value="Amuc_1100-like"/>
</dbReference>
<dbReference type="AlphaFoldDB" id="A0A851GN57"/>
<feature type="transmembrane region" description="Helical" evidence="2">
    <location>
        <begin position="9"/>
        <end position="29"/>
    </location>
</feature>
<keyword evidence="2" id="KW-1133">Transmembrane helix</keyword>
<feature type="compositionally biased region" description="Acidic residues" evidence="1">
    <location>
        <begin position="290"/>
        <end position="310"/>
    </location>
</feature>
<dbReference type="RefSeq" id="WP_178933056.1">
    <property type="nucleotide sequence ID" value="NZ_JACBAZ010000004.1"/>
</dbReference>
<feature type="compositionally biased region" description="Basic residues" evidence="1">
    <location>
        <begin position="192"/>
        <end position="201"/>
    </location>
</feature>
<organism evidence="3 4">
    <name type="scientific">Oceaniferula marina</name>
    <dbReference type="NCBI Taxonomy" id="2748318"/>
    <lineage>
        <taxon>Bacteria</taxon>
        <taxon>Pseudomonadati</taxon>
        <taxon>Verrucomicrobiota</taxon>
        <taxon>Verrucomicrobiia</taxon>
        <taxon>Verrucomicrobiales</taxon>
        <taxon>Verrucomicrobiaceae</taxon>
        <taxon>Oceaniferula</taxon>
    </lineage>
</organism>
<accession>A0A851GN57</accession>
<keyword evidence="2" id="KW-0812">Transmembrane</keyword>
<evidence type="ECO:0000256" key="1">
    <source>
        <dbReference type="SAM" id="MobiDB-lite"/>
    </source>
</evidence>
<keyword evidence="4" id="KW-1185">Reference proteome</keyword>
<sequence length="375" mass="41098">MSWIQENTFVAGLVGVTAVVGGAFLFFGFSQGGAYNEKLEQFEELKSQYAQLEKQKPYPTSGHLAAREEGVEAYDEMIDEVRSKVLKFAPAKLEKMTPDQFRDVRVQMGEELRAAFTKAGTELPDGCLFGFENYEVDSARMNATAKLNYELEAIKWLLNQLAEVKPVSLNNIRRVELPEESGVVVQPEPVKGKGKKARRPKPGQSSGEAFGRVYEMMPVELSFTANEDAVRSFISEMVNSEKYYFAIRGARFRNERQTPPTHQDANFPADIIPAAGGADGGFAGFEGFIDDGESALGEEDSTEVAEDGAEDPVVQPAKPVVPAGELILKQVLGSENIQVHLCFDVILLTKKEEAESSKGKGKKATEDSSDDSSDS</sequence>
<feature type="region of interest" description="Disordered" evidence="1">
    <location>
        <begin position="290"/>
        <end position="315"/>
    </location>
</feature>
<feature type="compositionally biased region" description="Basic and acidic residues" evidence="1">
    <location>
        <begin position="352"/>
        <end position="366"/>
    </location>
</feature>
<evidence type="ECO:0000313" key="3">
    <source>
        <dbReference type="EMBL" id="NWK56270.1"/>
    </source>
</evidence>
<name>A0A851GN57_9BACT</name>
<evidence type="ECO:0000313" key="4">
    <source>
        <dbReference type="Proteomes" id="UP000557872"/>
    </source>
</evidence>
<dbReference type="Proteomes" id="UP000557872">
    <property type="component" value="Unassembled WGS sequence"/>
</dbReference>
<feature type="region of interest" description="Disordered" evidence="1">
    <location>
        <begin position="352"/>
        <end position="375"/>
    </location>
</feature>
<feature type="region of interest" description="Disordered" evidence="1">
    <location>
        <begin position="189"/>
        <end position="208"/>
    </location>
</feature>
<proteinExistence type="predicted"/>
<protein>
    <submittedName>
        <fullName evidence="3">Uncharacterized protein</fullName>
    </submittedName>
</protein>